<dbReference type="GO" id="GO:0046872">
    <property type="term" value="F:metal ion binding"/>
    <property type="evidence" value="ECO:0007669"/>
    <property type="project" value="UniProtKB-KW"/>
</dbReference>
<dbReference type="AlphaFoldDB" id="A0A1G8N510"/>
<dbReference type="GO" id="GO:0005886">
    <property type="term" value="C:plasma membrane"/>
    <property type="evidence" value="ECO:0007669"/>
    <property type="project" value="TreeGrafter"/>
</dbReference>
<dbReference type="InterPro" id="IPR038297">
    <property type="entry name" value="CcmH/CycL/NrfF/Ccl2_sf"/>
</dbReference>
<evidence type="ECO:0000259" key="8">
    <source>
        <dbReference type="Pfam" id="PF03918"/>
    </source>
</evidence>
<dbReference type="RefSeq" id="WP_089847322.1">
    <property type="nucleotide sequence ID" value="NZ_FNEJ01000009.1"/>
</dbReference>
<evidence type="ECO:0000256" key="7">
    <source>
        <dbReference type="RuleBase" id="RU364112"/>
    </source>
</evidence>
<keyword evidence="2 7" id="KW-0349">Heme</keyword>
<feature type="signal peptide" evidence="7">
    <location>
        <begin position="1"/>
        <end position="23"/>
    </location>
</feature>
<feature type="chain" id="PRO_5011332440" description="Cytochrome c-type biogenesis protein" evidence="7">
    <location>
        <begin position="24"/>
        <end position="159"/>
    </location>
</feature>
<dbReference type="Pfam" id="PF03918">
    <property type="entry name" value="CcmH"/>
    <property type="match status" value="1"/>
</dbReference>
<keyword evidence="7" id="KW-0472">Membrane</keyword>
<evidence type="ECO:0000256" key="6">
    <source>
        <dbReference type="ARBA" id="ARBA00023004"/>
    </source>
</evidence>
<dbReference type="PANTHER" id="PTHR47870:SF1">
    <property type="entry name" value="CYTOCHROME C-TYPE BIOGENESIS PROTEIN CCMH"/>
    <property type="match status" value="1"/>
</dbReference>
<gene>
    <name evidence="9" type="ORF">SAMN04487993_1009157</name>
</gene>
<keyword evidence="6 7" id="KW-0408">Iron</keyword>
<evidence type="ECO:0000256" key="5">
    <source>
        <dbReference type="ARBA" id="ARBA00022748"/>
    </source>
</evidence>
<evidence type="ECO:0000256" key="1">
    <source>
        <dbReference type="ARBA" id="ARBA00010342"/>
    </source>
</evidence>
<protein>
    <recommendedName>
        <fullName evidence="7">Cytochrome c-type biogenesis protein</fullName>
    </recommendedName>
</protein>
<keyword evidence="10" id="KW-1185">Reference proteome</keyword>
<feature type="domain" description="CcmH/CycL/Ccl2/NrfF N-terminal" evidence="8">
    <location>
        <begin position="12"/>
        <end position="154"/>
    </location>
</feature>
<proteinExistence type="inferred from homology"/>
<dbReference type="Proteomes" id="UP000199093">
    <property type="component" value="Unassembled WGS sequence"/>
</dbReference>
<dbReference type="InterPro" id="IPR005616">
    <property type="entry name" value="CcmH/CycL/Ccl2/NrfF_N"/>
</dbReference>
<keyword evidence="7" id="KW-1133">Transmembrane helix</keyword>
<sequence>MIRALIHAALALMLALAPLPALAVQPDEVLEDPVLEQRARDLSQNLRCLVCQNENIDDSDAALARDLRLLVRERLVAGDSDAEAVAYLVDRYGEFVLLRPTTGGWNWLLWAAGPILLLLALAGAGVYLRGRSRGANPEEQRLTPEEEARLQRILDEGRS</sequence>
<organism evidence="9 10">
    <name type="scientific">Salipiger marinus</name>
    <dbReference type="NCBI Taxonomy" id="555512"/>
    <lineage>
        <taxon>Bacteria</taxon>
        <taxon>Pseudomonadati</taxon>
        <taxon>Pseudomonadota</taxon>
        <taxon>Alphaproteobacteria</taxon>
        <taxon>Rhodobacterales</taxon>
        <taxon>Roseobacteraceae</taxon>
        <taxon>Salipiger</taxon>
    </lineage>
</organism>
<evidence type="ECO:0000256" key="3">
    <source>
        <dbReference type="ARBA" id="ARBA00022723"/>
    </source>
</evidence>
<dbReference type="GO" id="GO:0017004">
    <property type="term" value="P:cytochrome complex assembly"/>
    <property type="evidence" value="ECO:0007669"/>
    <property type="project" value="UniProtKB-KW"/>
</dbReference>
<dbReference type="Gene3D" id="1.10.8.640">
    <property type="entry name" value="Cytochrome C biogenesis protein"/>
    <property type="match status" value="1"/>
</dbReference>
<dbReference type="PANTHER" id="PTHR47870">
    <property type="entry name" value="CYTOCHROME C-TYPE BIOGENESIS PROTEIN CCMH"/>
    <property type="match status" value="1"/>
</dbReference>
<evidence type="ECO:0000256" key="2">
    <source>
        <dbReference type="ARBA" id="ARBA00022617"/>
    </source>
</evidence>
<name>A0A1G8N510_9RHOB</name>
<comment type="similarity">
    <text evidence="1 7">Belongs to the CcmH/CycL/Ccl2/NrfF family.</text>
</comment>
<dbReference type="EMBL" id="FNEJ01000009">
    <property type="protein sequence ID" value="SDI75233.1"/>
    <property type="molecule type" value="Genomic_DNA"/>
</dbReference>
<reference evidence="9 10" key="1">
    <citation type="submission" date="2016-10" db="EMBL/GenBank/DDBJ databases">
        <authorList>
            <person name="de Groot N.N."/>
        </authorList>
    </citation>
    <scope>NUCLEOTIDE SEQUENCE [LARGE SCALE GENOMIC DNA]</scope>
    <source>
        <strain evidence="9 10">DSM 26424</strain>
    </source>
</reference>
<accession>A0A1G8N510</accession>
<evidence type="ECO:0000256" key="4">
    <source>
        <dbReference type="ARBA" id="ARBA00022729"/>
    </source>
</evidence>
<evidence type="ECO:0000313" key="9">
    <source>
        <dbReference type="EMBL" id="SDI75233.1"/>
    </source>
</evidence>
<keyword evidence="5" id="KW-0201">Cytochrome c-type biogenesis</keyword>
<comment type="function">
    <text evidence="7">Possible subunit of a heme lyase.</text>
</comment>
<feature type="transmembrane region" description="Helical" evidence="7">
    <location>
        <begin position="107"/>
        <end position="128"/>
    </location>
</feature>
<keyword evidence="3 7" id="KW-0479">Metal-binding</keyword>
<dbReference type="CDD" id="cd16378">
    <property type="entry name" value="CcmH_N"/>
    <property type="match status" value="1"/>
</dbReference>
<dbReference type="OrthoDB" id="9804975at2"/>
<dbReference type="STRING" id="555512.SAMN04487993_1009157"/>
<evidence type="ECO:0000313" key="10">
    <source>
        <dbReference type="Proteomes" id="UP000199093"/>
    </source>
</evidence>
<keyword evidence="7" id="KW-0812">Transmembrane</keyword>
<dbReference type="InterPro" id="IPR051263">
    <property type="entry name" value="C-type_cytochrome_biogenesis"/>
</dbReference>
<keyword evidence="4 7" id="KW-0732">Signal</keyword>